<sequence>MGRVADVRVVFAGTPAPAVPSLQRLIASERHEVIAVLTRPDAVAGRGRKVSRSPVGLVADEAGIPVLTPRKMSEPDFVEQLTALAPDCCPVVAYGALIPKSQLALPKYGWINLHFSLLPAWRGAAPVQAAINAGDEFTGATTFIIEEGLDTGPVLGVMTERIGADDTAGALLDRLAVSGAALLESTLDAVEAGVMQPVPQPVADVSYAPKISVEGARIRWDQSALAVHRHIRSVTPAPGAWTTIGGVRVKVGPVSIADESLPIREVLVRKDGVYIGTATSAVRLDHVQPQGKKMMSALDWSRGARLDATTVVE</sequence>
<dbReference type="SUPFAM" id="SSF53328">
    <property type="entry name" value="Formyltransferase"/>
    <property type="match status" value="1"/>
</dbReference>
<dbReference type="InterPro" id="IPR011034">
    <property type="entry name" value="Formyl_transferase-like_C_sf"/>
</dbReference>
<dbReference type="NCBIfam" id="TIGR00460">
    <property type="entry name" value="fmt"/>
    <property type="match status" value="1"/>
</dbReference>
<accession>A0A848K4M3</accession>
<dbReference type="Pfam" id="PF02911">
    <property type="entry name" value="Formyl_trans_C"/>
    <property type="match status" value="1"/>
</dbReference>
<dbReference type="SUPFAM" id="SSF50486">
    <property type="entry name" value="FMT C-terminal domain-like"/>
    <property type="match status" value="1"/>
</dbReference>
<evidence type="ECO:0000313" key="8">
    <source>
        <dbReference type="EMBL" id="NMN93561.1"/>
    </source>
</evidence>
<evidence type="ECO:0000259" key="6">
    <source>
        <dbReference type="Pfam" id="PF00551"/>
    </source>
</evidence>
<gene>
    <name evidence="5" type="primary">fmt</name>
    <name evidence="8" type="ORF">FGL95_00740</name>
</gene>
<evidence type="ECO:0000259" key="7">
    <source>
        <dbReference type="Pfam" id="PF02911"/>
    </source>
</evidence>
<dbReference type="PANTHER" id="PTHR11138:SF5">
    <property type="entry name" value="METHIONYL-TRNA FORMYLTRANSFERASE, MITOCHONDRIAL"/>
    <property type="match status" value="1"/>
</dbReference>
<comment type="similarity">
    <text evidence="1 5">Belongs to the Fmt family.</text>
</comment>
<organism evidence="8 9">
    <name type="scientific">Antrihabitans stalactiti</name>
    <dbReference type="NCBI Taxonomy" id="2584121"/>
    <lineage>
        <taxon>Bacteria</taxon>
        <taxon>Bacillati</taxon>
        <taxon>Actinomycetota</taxon>
        <taxon>Actinomycetes</taxon>
        <taxon>Mycobacteriales</taxon>
        <taxon>Nocardiaceae</taxon>
        <taxon>Antrihabitans</taxon>
    </lineage>
</organism>
<name>A0A848K4M3_9NOCA</name>
<dbReference type="Gene3D" id="3.40.50.12230">
    <property type="match status" value="1"/>
</dbReference>
<dbReference type="Pfam" id="PF00551">
    <property type="entry name" value="Formyl_trans_N"/>
    <property type="match status" value="1"/>
</dbReference>
<dbReference type="EC" id="2.1.2.9" evidence="2 5"/>
<dbReference type="AlphaFoldDB" id="A0A848K4M3"/>
<feature type="domain" description="Formyl transferase N-terminal" evidence="6">
    <location>
        <begin position="9"/>
        <end position="183"/>
    </location>
</feature>
<evidence type="ECO:0000256" key="1">
    <source>
        <dbReference type="ARBA" id="ARBA00010699"/>
    </source>
</evidence>
<dbReference type="CDD" id="cd08646">
    <property type="entry name" value="FMT_core_Met-tRNA-FMT_N"/>
    <property type="match status" value="1"/>
</dbReference>
<dbReference type="HAMAP" id="MF_00182">
    <property type="entry name" value="Formyl_trans"/>
    <property type="match status" value="1"/>
</dbReference>
<comment type="catalytic activity">
    <reaction evidence="5">
        <text>L-methionyl-tRNA(fMet) + (6R)-10-formyltetrahydrofolate = N-formyl-L-methionyl-tRNA(fMet) + (6S)-5,6,7,8-tetrahydrofolate + H(+)</text>
        <dbReference type="Rhea" id="RHEA:24380"/>
        <dbReference type="Rhea" id="RHEA-COMP:9952"/>
        <dbReference type="Rhea" id="RHEA-COMP:9953"/>
        <dbReference type="ChEBI" id="CHEBI:15378"/>
        <dbReference type="ChEBI" id="CHEBI:57453"/>
        <dbReference type="ChEBI" id="CHEBI:78530"/>
        <dbReference type="ChEBI" id="CHEBI:78844"/>
        <dbReference type="ChEBI" id="CHEBI:195366"/>
        <dbReference type="EC" id="2.1.2.9"/>
    </reaction>
</comment>
<dbReference type="Proteomes" id="UP000535543">
    <property type="component" value="Unassembled WGS sequence"/>
</dbReference>
<dbReference type="CDD" id="cd08704">
    <property type="entry name" value="Met_tRNA_FMT_C"/>
    <property type="match status" value="1"/>
</dbReference>
<comment type="caution">
    <text evidence="8">The sequence shown here is derived from an EMBL/GenBank/DDBJ whole genome shotgun (WGS) entry which is preliminary data.</text>
</comment>
<dbReference type="InterPro" id="IPR002376">
    <property type="entry name" value="Formyl_transf_N"/>
</dbReference>
<keyword evidence="3 5" id="KW-0808">Transferase</keyword>
<reference evidence="8 9" key="2">
    <citation type="submission" date="2020-06" db="EMBL/GenBank/DDBJ databases">
        <title>Antribacter stalactiti gen. nov., sp. nov., a new member of the family Nacardiaceae isolated from a cave.</title>
        <authorList>
            <person name="Kim I.S."/>
        </authorList>
    </citation>
    <scope>NUCLEOTIDE SEQUENCE [LARGE SCALE GENOMIC DNA]</scope>
    <source>
        <strain evidence="8 9">YC2-7</strain>
    </source>
</reference>
<dbReference type="GO" id="GO:0005829">
    <property type="term" value="C:cytosol"/>
    <property type="evidence" value="ECO:0007669"/>
    <property type="project" value="TreeGrafter"/>
</dbReference>
<evidence type="ECO:0000313" key="9">
    <source>
        <dbReference type="Proteomes" id="UP000535543"/>
    </source>
</evidence>
<protein>
    <recommendedName>
        <fullName evidence="2 5">Methionyl-tRNA formyltransferase</fullName>
        <ecNumber evidence="2 5">2.1.2.9</ecNumber>
    </recommendedName>
</protein>
<dbReference type="EMBL" id="VCQU01000001">
    <property type="protein sequence ID" value="NMN93561.1"/>
    <property type="molecule type" value="Genomic_DNA"/>
</dbReference>
<dbReference type="GO" id="GO:0004479">
    <property type="term" value="F:methionyl-tRNA formyltransferase activity"/>
    <property type="evidence" value="ECO:0007669"/>
    <property type="project" value="UniProtKB-UniRule"/>
</dbReference>
<dbReference type="InterPro" id="IPR036477">
    <property type="entry name" value="Formyl_transf_N_sf"/>
</dbReference>
<evidence type="ECO:0000256" key="4">
    <source>
        <dbReference type="ARBA" id="ARBA00022917"/>
    </source>
</evidence>
<keyword evidence="9" id="KW-1185">Reference proteome</keyword>
<keyword evidence="4 5" id="KW-0648">Protein biosynthesis</keyword>
<dbReference type="InterPro" id="IPR041711">
    <property type="entry name" value="Met-tRNA-FMT_N"/>
</dbReference>
<comment type="function">
    <text evidence="5">Attaches a formyl group to the free amino group of methionyl-tRNA(fMet). The formyl group appears to play a dual role in the initiator identity of N-formylmethionyl-tRNA by promoting its recognition by IF2 and preventing the misappropriation of this tRNA by the elongation apparatus.</text>
</comment>
<evidence type="ECO:0000256" key="3">
    <source>
        <dbReference type="ARBA" id="ARBA00022679"/>
    </source>
</evidence>
<dbReference type="PANTHER" id="PTHR11138">
    <property type="entry name" value="METHIONYL-TRNA FORMYLTRANSFERASE"/>
    <property type="match status" value="1"/>
</dbReference>
<dbReference type="InterPro" id="IPR005793">
    <property type="entry name" value="Formyl_trans_C"/>
</dbReference>
<evidence type="ECO:0000256" key="5">
    <source>
        <dbReference type="HAMAP-Rule" id="MF_00182"/>
    </source>
</evidence>
<dbReference type="InterPro" id="IPR044135">
    <property type="entry name" value="Met-tRNA-FMT_C"/>
</dbReference>
<dbReference type="FunFam" id="3.40.50.12230:FF:000001">
    <property type="entry name" value="Methionyl-tRNA formyltransferase"/>
    <property type="match status" value="1"/>
</dbReference>
<dbReference type="InterPro" id="IPR005794">
    <property type="entry name" value="Fmt"/>
</dbReference>
<feature type="binding site" evidence="5">
    <location>
        <begin position="116"/>
        <end position="119"/>
    </location>
    <ligand>
        <name>(6S)-5,6,7,8-tetrahydrofolate</name>
        <dbReference type="ChEBI" id="CHEBI:57453"/>
    </ligand>
</feature>
<feature type="domain" description="Formyl transferase C-terminal" evidence="7">
    <location>
        <begin position="210"/>
        <end position="304"/>
    </location>
</feature>
<evidence type="ECO:0000256" key="2">
    <source>
        <dbReference type="ARBA" id="ARBA00012261"/>
    </source>
</evidence>
<proteinExistence type="inferred from homology"/>
<reference evidence="8 9" key="1">
    <citation type="submission" date="2019-05" db="EMBL/GenBank/DDBJ databases">
        <authorList>
            <person name="Lee S.D."/>
        </authorList>
    </citation>
    <scope>NUCLEOTIDE SEQUENCE [LARGE SCALE GENOMIC DNA]</scope>
    <source>
        <strain evidence="8 9">YC2-7</strain>
    </source>
</reference>